<protein>
    <recommendedName>
        <fullName evidence="4">CUB domain-containing protein</fullName>
    </recommendedName>
</protein>
<accession>A0A3P7FX27</accession>
<name>A0A3P7FX27_WUCBA</name>
<keyword evidence="1" id="KW-1133">Transmembrane helix</keyword>
<evidence type="ECO:0000256" key="1">
    <source>
        <dbReference type="SAM" id="Phobius"/>
    </source>
</evidence>
<dbReference type="EMBL" id="UYWW01006814">
    <property type="protein sequence ID" value="VDM14932.1"/>
    <property type="molecule type" value="Genomic_DNA"/>
</dbReference>
<dbReference type="OrthoDB" id="6022136at2759"/>
<keyword evidence="3" id="KW-1185">Reference proteome</keyword>
<dbReference type="AlphaFoldDB" id="A0A3P7FX27"/>
<proteinExistence type="predicted"/>
<gene>
    <name evidence="2" type="ORF">WBA_LOCUS8318</name>
</gene>
<sequence length="146" mass="16394">MAQMRTLENVLEARINLLINEQNANVKEDCAFCRSLDCDILFALLFTCIIACLLIIILFFWLKGVLSYEDEGLCKKALECDHIFDSSIPKGEFQLPMLPPSATVSEQISQTEGAKNLQCIYTFVASPKQRVKLNFDQFHLAGTAGK</sequence>
<keyword evidence="1" id="KW-0472">Membrane</keyword>
<evidence type="ECO:0000313" key="3">
    <source>
        <dbReference type="Proteomes" id="UP000270924"/>
    </source>
</evidence>
<dbReference type="InParanoid" id="A0A3P7FX27"/>
<evidence type="ECO:0008006" key="4">
    <source>
        <dbReference type="Google" id="ProtNLM"/>
    </source>
</evidence>
<organism evidence="2 3">
    <name type="scientific">Wuchereria bancrofti</name>
    <dbReference type="NCBI Taxonomy" id="6293"/>
    <lineage>
        <taxon>Eukaryota</taxon>
        <taxon>Metazoa</taxon>
        <taxon>Ecdysozoa</taxon>
        <taxon>Nematoda</taxon>
        <taxon>Chromadorea</taxon>
        <taxon>Rhabditida</taxon>
        <taxon>Spirurina</taxon>
        <taxon>Spiruromorpha</taxon>
        <taxon>Filarioidea</taxon>
        <taxon>Onchocercidae</taxon>
        <taxon>Wuchereria</taxon>
    </lineage>
</organism>
<dbReference type="InterPro" id="IPR035914">
    <property type="entry name" value="Sperma_CUB_dom_sf"/>
</dbReference>
<evidence type="ECO:0000313" key="2">
    <source>
        <dbReference type="EMBL" id="VDM14932.1"/>
    </source>
</evidence>
<keyword evidence="1" id="KW-0812">Transmembrane</keyword>
<reference evidence="2 3" key="1">
    <citation type="submission" date="2018-11" db="EMBL/GenBank/DDBJ databases">
        <authorList>
            <consortium name="Pathogen Informatics"/>
        </authorList>
    </citation>
    <scope>NUCLEOTIDE SEQUENCE [LARGE SCALE GENOMIC DNA]</scope>
</reference>
<dbReference type="Proteomes" id="UP000270924">
    <property type="component" value="Unassembled WGS sequence"/>
</dbReference>
<dbReference type="SUPFAM" id="SSF49854">
    <property type="entry name" value="Spermadhesin, CUB domain"/>
    <property type="match status" value="1"/>
</dbReference>
<feature type="transmembrane region" description="Helical" evidence="1">
    <location>
        <begin position="40"/>
        <end position="62"/>
    </location>
</feature>